<sequence length="154" mass="17978">MLLFFMMVILILFWYLFNDNGIFGKLIIVFGGIGILGIFLNRLAIYQDLIEKKKYSGEFKVIEKIERVRGGGHDTDSGYISSVEGIIYLIKFNDWRIGDIRFEKEYWEKVSEGDFFKIEQAINSQYVLEISRGGEDFNKAVTLDYNDRKSSLDR</sequence>
<evidence type="ECO:0000256" key="1">
    <source>
        <dbReference type="SAM" id="Phobius"/>
    </source>
</evidence>
<keyword evidence="1" id="KW-1133">Transmembrane helix</keyword>
<dbReference type="EMBL" id="PDUU01000020">
    <property type="protein sequence ID" value="PHN96238.1"/>
    <property type="molecule type" value="Genomic_DNA"/>
</dbReference>
<comment type="caution">
    <text evidence="2">The sequence shown here is derived from an EMBL/GenBank/DDBJ whole genome shotgun (WGS) entry which is preliminary data.</text>
</comment>
<keyword evidence="1" id="KW-0812">Transmembrane</keyword>
<evidence type="ECO:0000313" key="3">
    <source>
        <dbReference type="Proteomes" id="UP000222163"/>
    </source>
</evidence>
<proteinExistence type="predicted"/>
<protein>
    <submittedName>
        <fullName evidence="2">Uncharacterized protein</fullName>
    </submittedName>
</protein>
<gene>
    <name evidence="2" type="ORF">CSC81_15305</name>
</gene>
<name>A0A2G1BQF6_9FLAO</name>
<keyword evidence="1" id="KW-0472">Membrane</keyword>
<dbReference type="AlphaFoldDB" id="A0A2G1BQF6"/>
<reference evidence="2 3" key="1">
    <citation type="journal article" date="2016" name="Nat. Commun.">
        <title>Microbial interactions lead to rapid micro-scale successions on model marine particles.</title>
        <authorList>
            <person name="Datta M.S."/>
            <person name="Sliwerska E."/>
            <person name="Gore J."/>
            <person name="Polz M.F."/>
            <person name="Cordero O.X."/>
        </authorList>
    </citation>
    <scope>NUCLEOTIDE SEQUENCE [LARGE SCALE GENOMIC DNA]</scope>
    <source>
        <strain evidence="2 3">4G03</strain>
    </source>
</reference>
<dbReference type="Proteomes" id="UP000222163">
    <property type="component" value="Unassembled WGS sequence"/>
</dbReference>
<feature type="transmembrane region" description="Helical" evidence="1">
    <location>
        <begin position="28"/>
        <end position="45"/>
    </location>
</feature>
<accession>A0A2G1BQF6</accession>
<evidence type="ECO:0000313" key="2">
    <source>
        <dbReference type="EMBL" id="PHN96238.1"/>
    </source>
</evidence>
<organism evidence="2 3">
    <name type="scientific">Tenacibaculum discolor</name>
    <dbReference type="NCBI Taxonomy" id="361581"/>
    <lineage>
        <taxon>Bacteria</taxon>
        <taxon>Pseudomonadati</taxon>
        <taxon>Bacteroidota</taxon>
        <taxon>Flavobacteriia</taxon>
        <taxon>Flavobacteriales</taxon>
        <taxon>Flavobacteriaceae</taxon>
        <taxon>Tenacibaculum</taxon>
    </lineage>
</organism>